<gene>
    <name evidence="2" type="ORF">JMN32_25275</name>
</gene>
<organism evidence="2 3">
    <name type="scientific">Fulvivirga marina</name>
    <dbReference type="NCBI Taxonomy" id="2494733"/>
    <lineage>
        <taxon>Bacteria</taxon>
        <taxon>Pseudomonadati</taxon>
        <taxon>Bacteroidota</taxon>
        <taxon>Cytophagia</taxon>
        <taxon>Cytophagales</taxon>
        <taxon>Fulvivirgaceae</taxon>
        <taxon>Fulvivirga</taxon>
    </lineage>
</organism>
<dbReference type="RefSeq" id="WP_202859194.1">
    <property type="nucleotide sequence ID" value="NZ_JAEUGD010000067.1"/>
</dbReference>
<protein>
    <submittedName>
        <fullName evidence="2">SLATT domain-containing protein</fullName>
    </submittedName>
</protein>
<dbReference type="Proteomes" id="UP000614216">
    <property type="component" value="Unassembled WGS sequence"/>
</dbReference>
<proteinExistence type="predicted"/>
<sequence>MSTALSILILIYSQFESAKNYSIRSEKFHQCSLEVGELYNELRMVKTFENVPGPQSRIEDISCRYDTILKKYENHHPIDFQFFKTTKRVYFELSRISVMWIKGKKYLHTKFKYHLMIYGPIVIFIYYQLKQKQ</sequence>
<feature type="domain" description="SMODS and SLOG-associating 2TM effector" evidence="1">
    <location>
        <begin position="1"/>
        <end position="125"/>
    </location>
</feature>
<evidence type="ECO:0000313" key="2">
    <source>
        <dbReference type="EMBL" id="MBL6449647.1"/>
    </source>
</evidence>
<dbReference type="InterPro" id="IPR041115">
    <property type="entry name" value="SLATT_5"/>
</dbReference>
<dbReference type="NCBIfam" id="NF033631">
    <property type="entry name" value="SLATT_5"/>
    <property type="match status" value="1"/>
</dbReference>
<dbReference type="EMBL" id="JAEUGD010000067">
    <property type="protein sequence ID" value="MBL6449647.1"/>
    <property type="molecule type" value="Genomic_DNA"/>
</dbReference>
<comment type="caution">
    <text evidence="2">The sequence shown here is derived from an EMBL/GenBank/DDBJ whole genome shotgun (WGS) entry which is preliminary data.</text>
</comment>
<keyword evidence="3" id="KW-1185">Reference proteome</keyword>
<evidence type="ECO:0000313" key="3">
    <source>
        <dbReference type="Proteomes" id="UP000614216"/>
    </source>
</evidence>
<dbReference type="AlphaFoldDB" id="A0A937G2T7"/>
<reference evidence="2" key="1">
    <citation type="submission" date="2021-01" db="EMBL/GenBank/DDBJ databases">
        <title>Fulvivirga kasyanovii gen. nov., sp nov., a novel member of the phylum Bacteroidetes isolated from seawater in a mussel farm.</title>
        <authorList>
            <person name="Zhao L.-H."/>
            <person name="Wang Z.-J."/>
        </authorList>
    </citation>
    <scope>NUCLEOTIDE SEQUENCE</scope>
    <source>
        <strain evidence="2">29W222</strain>
    </source>
</reference>
<dbReference type="Pfam" id="PF18160">
    <property type="entry name" value="SLATT_5"/>
    <property type="match status" value="1"/>
</dbReference>
<accession>A0A937G2T7</accession>
<evidence type="ECO:0000259" key="1">
    <source>
        <dbReference type="Pfam" id="PF18160"/>
    </source>
</evidence>
<name>A0A937G2T7_9BACT</name>